<protein>
    <recommendedName>
        <fullName evidence="5">SEA domain-containing protein</fullName>
    </recommendedName>
</protein>
<keyword evidence="2" id="KW-0812">Transmembrane</keyword>
<reference evidence="3" key="2">
    <citation type="submission" date="2025-09" db="UniProtKB">
        <authorList>
            <consortium name="Ensembl"/>
        </authorList>
    </citation>
    <scope>IDENTIFICATION</scope>
</reference>
<feature type="region of interest" description="Disordered" evidence="1">
    <location>
        <begin position="1"/>
        <end position="30"/>
    </location>
</feature>
<dbReference type="Ensembl" id="ENSCVAT00000023481.1">
    <property type="protein sequence ID" value="ENSCVAP00000015358.1"/>
    <property type="gene ID" value="ENSCVAG00000018139.1"/>
</dbReference>
<keyword evidence="2" id="KW-1133">Transmembrane helix</keyword>
<dbReference type="AlphaFoldDB" id="A0A3Q2D9I1"/>
<dbReference type="InterPro" id="IPR036364">
    <property type="entry name" value="SEA_dom_sf"/>
</dbReference>
<dbReference type="Proteomes" id="UP000265020">
    <property type="component" value="Unassembled WGS sequence"/>
</dbReference>
<evidence type="ECO:0000256" key="1">
    <source>
        <dbReference type="SAM" id="MobiDB-lite"/>
    </source>
</evidence>
<accession>A0A3Q2D9I1</accession>
<dbReference type="OrthoDB" id="8879801at2759"/>
<keyword evidence="4" id="KW-1185">Reference proteome</keyword>
<evidence type="ECO:0000313" key="3">
    <source>
        <dbReference type="Ensembl" id="ENSCVAP00000015358.1"/>
    </source>
</evidence>
<reference evidence="3" key="1">
    <citation type="submission" date="2025-08" db="UniProtKB">
        <authorList>
            <consortium name="Ensembl"/>
        </authorList>
    </citation>
    <scope>IDENTIFICATION</scope>
</reference>
<dbReference type="GeneTree" id="ENSGT00980000199029"/>
<proteinExistence type="predicted"/>
<dbReference type="STRING" id="28743.ENSCVAP00000015358"/>
<dbReference type="RefSeq" id="XP_015246869.1">
    <property type="nucleotide sequence ID" value="XM_015391383.1"/>
</dbReference>
<dbReference type="GeneID" id="107095340"/>
<name>A0A3Q2D9I1_CYPVA</name>
<sequence length="230" mass="26449">MDSMKPQEMEMNNLGNNHEKEEEDQQDATPNARTAFLQNNQGNGDTTPCSDGTKKPCLKSCFIKGKKLKKWIACIFLFVIIAIVIGISCAVCFGIKEYDEDDGDETYDQSKFNQKQKFNGSFQITHEPMSNETQVLLDLQEKLAGLYKSSPALGRFFSEAETLFPRNESAVVQYRLTFVFPEEQQADLKKFTLSREMVYNVFRQFLYDQDENELGKIFIEPFSLKMDPIH</sequence>
<dbReference type="InterPro" id="IPR033223">
    <property type="entry name" value="TTMP"/>
</dbReference>
<organism evidence="3 4">
    <name type="scientific">Cyprinodon variegatus</name>
    <name type="common">Sheepshead minnow</name>
    <dbReference type="NCBI Taxonomy" id="28743"/>
    <lineage>
        <taxon>Eukaryota</taxon>
        <taxon>Metazoa</taxon>
        <taxon>Chordata</taxon>
        <taxon>Craniata</taxon>
        <taxon>Vertebrata</taxon>
        <taxon>Euteleostomi</taxon>
        <taxon>Actinopterygii</taxon>
        <taxon>Neopterygii</taxon>
        <taxon>Teleostei</taxon>
        <taxon>Neoteleostei</taxon>
        <taxon>Acanthomorphata</taxon>
        <taxon>Ovalentaria</taxon>
        <taxon>Atherinomorphae</taxon>
        <taxon>Cyprinodontiformes</taxon>
        <taxon>Cyprinodontidae</taxon>
        <taxon>Cyprinodon</taxon>
    </lineage>
</organism>
<evidence type="ECO:0000256" key="2">
    <source>
        <dbReference type="SAM" id="Phobius"/>
    </source>
</evidence>
<feature type="transmembrane region" description="Helical" evidence="2">
    <location>
        <begin position="71"/>
        <end position="96"/>
    </location>
</feature>
<dbReference type="PANTHER" id="PTHR14636:SF1">
    <property type="entry name" value="TPA-INDUCED TRANSMEMBRANE PROTEIN"/>
    <property type="match status" value="1"/>
</dbReference>
<dbReference type="KEGG" id="cvg:107095340"/>
<keyword evidence="2" id="KW-0472">Membrane</keyword>
<dbReference type="PANTHER" id="PTHR14636">
    <property type="entry name" value="TPA-INDUCED TRANSMEMBRANE PROTEIN"/>
    <property type="match status" value="1"/>
</dbReference>
<evidence type="ECO:0000313" key="4">
    <source>
        <dbReference type="Proteomes" id="UP000265020"/>
    </source>
</evidence>
<dbReference type="Gene3D" id="3.30.70.960">
    <property type="entry name" value="SEA domain"/>
    <property type="match status" value="1"/>
</dbReference>
<evidence type="ECO:0008006" key="5">
    <source>
        <dbReference type="Google" id="ProtNLM"/>
    </source>
</evidence>